<evidence type="ECO:0000256" key="6">
    <source>
        <dbReference type="ARBA" id="ARBA00022840"/>
    </source>
</evidence>
<dbReference type="NCBIfam" id="NF004344">
    <property type="entry name" value="PRK05724.1"/>
    <property type="match status" value="1"/>
</dbReference>
<keyword evidence="6 10" id="KW-0067">ATP-binding</keyword>
<evidence type="ECO:0000256" key="8">
    <source>
        <dbReference type="ARBA" id="ARBA00023160"/>
    </source>
</evidence>
<dbReference type="PANTHER" id="PTHR42853:SF3">
    <property type="entry name" value="ACETYL-COENZYME A CARBOXYLASE CARBOXYL TRANSFERASE SUBUNIT ALPHA, CHLOROPLASTIC"/>
    <property type="match status" value="1"/>
</dbReference>
<evidence type="ECO:0000256" key="7">
    <source>
        <dbReference type="ARBA" id="ARBA00023098"/>
    </source>
</evidence>
<proteinExistence type="inferred from homology"/>
<protein>
    <recommendedName>
        <fullName evidence="10">Acetyl-coenzyme A carboxylase carboxyl transferase subunit alpha</fullName>
        <shortName evidence="10">ACCase subunit alpha</shortName>
        <shortName evidence="10">Acetyl-CoA carboxylase carboxyltransferase subunit alpha</shortName>
        <ecNumber evidence="10">2.1.3.15</ecNumber>
    </recommendedName>
</protein>
<dbReference type="AlphaFoldDB" id="A0A9D1JHN3"/>
<evidence type="ECO:0000256" key="2">
    <source>
        <dbReference type="ARBA" id="ARBA00022516"/>
    </source>
</evidence>
<evidence type="ECO:0000256" key="10">
    <source>
        <dbReference type="HAMAP-Rule" id="MF_00823"/>
    </source>
</evidence>
<dbReference type="Pfam" id="PF03255">
    <property type="entry name" value="ACCA"/>
    <property type="match status" value="1"/>
</dbReference>
<dbReference type="InterPro" id="IPR001095">
    <property type="entry name" value="Acetyl_CoA_COase_a_su"/>
</dbReference>
<dbReference type="InterPro" id="IPR029045">
    <property type="entry name" value="ClpP/crotonase-like_dom_sf"/>
</dbReference>
<dbReference type="GO" id="GO:0003989">
    <property type="term" value="F:acetyl-CoA carboxylase activity"/>
    <property type="evidence" value="ECO:0007669"/>
    <property type="project" value="InterPro"/>
</dbReference>
<comment type="subunit">
    <text evidence="10">Acetyl-CoA carboxylase is a heterohexamer composed of biotin carboxyl carrier protein (AccB), biotin carboxylase (AccC) and two subunits each of ACCase subunit alpha (AccA) and ACCase subunit beta (AccD).</text>
</comment>
<dbReference type="HAMAP" id="MF_00823">
    <property type="entry name" value="AcetylCoA_CT_alpha"/>
    <property type="match status" value="1"/>
</dbReference>
<dbReference type="NCBIfam" id="TIGR00513">
    <property type="entry name" value="accA"/>
    <property type="match status" value="1"/>
</dbReference>
<name>A0A9D1JHN3_9FIRM</name>
<reference evidence="12" key="1">
    <citation type="submission" date="2020-10" db="EMBL/GenBank/DDBJ databases">
        <authorList>
            <person name="Gilroy R."/>
        </authorList>
    </citation>
    <scope>NUCLEOTIDE SEQUENCE</scope>
    <source>
        <strain evidence="12">CHK157-1446</strain>
    </source>
</reference>
<comment type="catalytic activity">
    <reaction evidence="9 10">
        <text>N(6)-carboxybiotinyl-L-lysyl-[protein] + acetyl-CoA = N(6)-biotinyl-L-lysyl-[protein] + malonyl-CoA</text>
        <dbReference type="Rhea" id="RHEA:54728"/>
        <dbReference type="Rhea" id="RHEA-COMP:10505"/>
        <dbReference type="Rhea" id="RHEA-COMP:10506"/>
        <dbReference type="ChEBI" id="CHEBI:57288"/>
        <dbReference type="ChEBI" id="CHEBI:57384"/>
        <dbReference type="ChEBI" id="CHEBI:83144"/>
        <dbReference type="ChEBI" id="CHEBI:83145"/>
        <dbReference type="EC" id="2.1.3.15"/>
    </reaction>
</comment>
<keyword evidence="8 10" id="KW-0275">Fatty acid biosynthesis</keyword>
<dbReference type="EC" id="2.1.3.15" evidence="10"/>
<evidence type="ECO:0000256" key="5">
    <source>
        <dbReference type="ARBA" id="ARBA00022832"/>
    </source>
</evidence>
<feature type="domain" description="CoA carboxyltransferase C-terminal" evidence="11">
    <location>
        <begin position="1"/>
        <end position="237"/>
    </location>
</feature>
<evidence type="ECO:0000256" key="1">
    <source>
        <dbReference type="ARBA" id="ARBA00004956"/>
    </source>
</evidence>
<accession>A0A9D1JHN3</accession>
<comment type="similarity">
    <text evidence="10">Belongs to the AccA family.</text>
</comment>
<reference evidence="12" key="2">
    <citation type="journal article" date="2021" name="PeerJ">
        <title>Extensive microbial diversity within the chicken gut microbiome revealed by metagenomics and culture.</title>
        <authorList>
            <person name="Gilroy R."/>
            <person name="Ravi A."/>
            <person name="Getino M."/>
            <person name="Pursley I."/>
            <person name="Horton D.L."/>
            <person name="Alikhan N.F."/>
            <person name="Baker D."/>
            <person name="Gharbi K."/>
            <person name="Hall N."/>
            <person name="Watson M."/>
            <person name="Adriaenssens E.M."/>
            <person name="Foster-Nyarko E."/>
            <person name="Jarju S."/>
            <person name="Secka A."/>
            <person name="Antonio M."/>
            <person name="Oren A."/>
            <person name="Chaudhuri R.R."/>
            <person name="La Ragione R."/>
            <person name="Hildebrand F."/>
            <person name="Pallen M.J."/>
        </authorList>
    </citation>
    <scope>NUCLEOTIDE SEQUENCE</scope>
    <source>
        <strain evidence="12">CHK157-1446</strain>
    </source>
</reference>
<dbReference type="PANTHER" id="PTHR42853">
    <property type="entry name" value="ACETYL-COENZYME A CARBOXYLASE CARBOXYL TRANSFERASE SUBUNIT ALPHA"/>
    <property type="match status" value="1"/>
</dbReference>
<dbReference type="Gene3D" id="3.90.226.10">
    <property type="entry name" value="2-enoyl-CoA Hydratase, Chain A, domain 1"/>
    <property type="match status" value="1"/>
</dbReference>
<dbReference type="Proteomes" id="UP000823982">
    <property type="component" value="Unassembled WGS sequence"/>
</dbReference>
<dbReference type="GO" id="GO:0009317">
    <property type="term" value="C:acetyl-CoA carboxylase complex"/>
    <property type="evidence" value="ECO:0007669"/>
    <property type="project" value="InterPro"/>
</dbReference>
<keyword evidence="2 10" id="KW-0444">Lipid biosynthesis</keyword>
<dbReference type="InterPro" id="IPR011763">
    <property type="entry name" value="COA_CT_C"/>
</dbReference>
<comment type="caution">
    <text evidence="12">The sequence shown here is derived from an EMBL/GenBank/DDBJ whole genome shotgun (WGS) entry which is preliminary data.</text>
</comment>
<evidence type="ECO:0000256" key="3">
    <source>
        <dbReference type="ARBA" id="ARBA00022679"/>
    </source>
</evidence>
<keyword evidence="10" id="KW-0963">Cytoplasm</keyword>
<comment type="function">
    <text evidence="10">Component of the acetyl coenzyme A carboxylase (ACC) complex. First, biotin carboxylase catalyzes the carboxylation of biotin on its carrier protein (BCCP) and then the CO(2) group is transferred by the carboxyltransferase to acetyl-CoA to form malonyl-CoA.</text>
</comment>
<keyword evidence="4 10" id="KW-0547">Nucleotide-binding</keyword>
<dbReference type="EMBL" id="DVIR01000035">
    <property type="protein sequence ID" value="HIS24511.1"/>
    <property type="molecule type" value="Genomic_DNA"/>
</dbReference>
<keyword evidence="3 10" id="KW-0808">Transferase</keyword>
<keyword evidence="5 10" id="KW-0276">Fatty acid metabolism</keyword>
<keyword evidence="7 10" id="KW-0443">Lipid metabolism</keyword>
<evidence type="ECO:0000256" key="9">
    <source>
        <dbReference type="ARBA" id="ARBA00049152"/>
    </source>
</evidence>
<dbReference type="PROSITE" id="PS50989">
    <property type="entry name" value="COA_CT_CTER"/>
    <property type="match status" value="1"/>
</dbReference>
<dbReference type="GO" id="GO:2001295">
    <property type="term" value="P:malonyl-CoA biosynthetic process"/>
    <property type="evidence" value="ECO:0007669"/>
    <property type="project" value="UniProtKB-UniRule"/>
</dbReference>
<comment type="pathway">
    <text evidence="1 10">Lipid metabolism; malonyl-CoA biosynthesis; malonyl-CoA from acetyl-CoA: step 1/1.</text>
</comment>
<dbReference type="NCBIfam" id="NF041504">
    <property type="entry name" value="AccA_sub"/>
    <property type="match status" value="1"/>
</dbReference>
<dbReference type="SUPFAM" id="SSF52096">
    <property type="entry name" value="ClpP/crotonase"/>
    <property type="match status" value="1"/>
</dbReference>
<sequence length="263" mass="29034">MSYTPYEIVKLARDNSRPTGLDYIRHIFSGFIEFHGDRRFADDPAVVGGIAWLDNSPVTVIAIEKGHTAKERTFRNFGAPHPEGYRKSLRLMKQAEKFGRPIICFIDTSGAYCGIGAEERGEGQAIAENLMEMTTLCVPIISILVGEGGSGGALALAVADRVWMLQNSVYSAISPEGCASILWKDSSKAEEAAASLKLTAEDAKNLGVIERILSENDIGKKEFYDRIRALLVDEINDLSNDIDLIGKRYERFRRIGVTVKSEE</sequence>
<keyword evidence="12" id="KW-0436">Ligase</keyword>
<evidence type="ECO:0000259" key="11">
    <source>
        <dbReference type="PROSITE" id="PS50989"/>
    </source>
</evidence>
<dbReference type="PRINTS" id="PR01069">
    <property type="entry name" value="ACCCTRFRASEA"/>
</dbReference>
<evidence type="ECO:0000313" key="13">
    <source>
        <dbReference type="Proteomes" id="UP000823982"/>
    </source>
</evidence>
<evidence type="ECO:0000256" key="4">
    <source>
        <dbReference type="ARBA" id="ARBA00022741"/>
    </source>
</evidence>
<dbReference type="GO" id="GO:0006633">
    <property type="term" value="P:fatty acid biosynthetic process"/>
    <property type="evidence" value="ECO:0007669"/>
    <property type="project" value="UniProtKB-KW"/>
</dbReference>
<dbReference type="GO" id="GO:0005524">
    <property type="term" value="F:ATP binding"/>
    <property type="evidence" value="ECO:0007669"/>
    <property type="project" value="UniProtKB-KW"/>
</dbReference>
<comment type="subcellular location">
    <subcellularLocation>
        <location evidence="10">Cytoplasm</location>
    </subcellularLocation>
</comment>
<gene>
    <name evidence="10" type="primary">accA</name>
    <name evidence="12" type="ORF">IAD01_03810</name>
</gene>
<organism evidence="12 13">
    <name type="scientific">Candidatus Faeciplasma gallinarum</name>
    <dbReference type="NCBI Taxonomy" id="2840799"/>
    <lineage>
        <taxon>Bacteria</taxon>
        <taxon>Bacillati</taxon>
        <taxon>Bacillota</taxon>
        <taxon>Clostridia</taxon>
        <taxon>Eubacteriales</taxon>
        <taxon>Oscillospiraceae</taxon>
        <taxon>Oscillospiraceae incertae sedis</taxon>
        <taxon>Candidatus Faeciplasma</taxon>
    </lineage>
</organism>
<evidence type="ECO:0000313" key="12">
    <source>
        <dbReference type="EMBL" id="HIS24511.1"/>
    </source>
</evidence>
<dbReference type="GO" id="GO:0016743">
    <property type="term" value="F:carboxyl- or carbamoyltransferase activity"/>
    <property type="evidence" value="ECO:0007669"/>
    <property type="project" value="UniProtKB-UniRule"/>
</dbReference>